<organism evidence="2 3">
    <name type="scientific">Glomerella acutata</name>
    <name type="common">Colletotrichum acutatum</name>
    <dbReference type="NCBI Taxonomy" id="27357"/>
    <lineage>
        <taxon>Eukaryota</taxon>
        <taxon>Fungi</taxon>
        <taxon>Dikarya</taxon>
        <taxon>Ascomycota</taxon>
        <taxon>Pezizomycotina</taxon>
        <taxon>Sordariomycetes</taxon>
        <taxon>Hypocreomycetidae</taxon>
        <taxon>Glomerellales</taxon>
        <taxon>Glomerellaceae</taxon>
        <taxon>Colletotrichum</taxon>
        <taxon>Colletotrichum acutatum species complex</taxon>
    </lineage>
</organism>
<accession>A0AAD8XAX0</accession>
<dbReference type="GeneID" id="85393572"/>
<reference evidence="2" key="1">
    <citation type="submission" date="2021-12" db="EMBL/GenBank/DDBJ databases">
        <title>Comparative genomics, transcriptomics and evolutionary studies reveal genomic signatures of adaptation to plant cell wall in hemibiotrophic fungi.</title>
        <authorList>
            <consortium name="DOE Joint Genome Institute"/>
            <person name="Baroncelli R."/>
            <person name="Diaz J.F."/>
            <person name="Benocci T."/>
            <person name="Peng M."/>
            <person name="Battaglia E."/>
            <person name="Haridas S."/>
            <person name="Andreopoulos W."/>
            <person name="Labutti K."/>
            <person name="Pangilinan J."/>
            <person name="Floch G.L."/>
            <person name="Makela M.R."/>
            <person name="Henrissat B."/>
            <person name="Grigoriev I.V."/>
            <person name="Crouch J.A."/>
            <person name="De Vries R.P."/>
            <person name="Sukno S.A."/>
            <person name="Thon M.R."/>
        </authorList>
    </citation>
    <scope>NUCLEOTIDE SEQUENCE</scope>
    <source>
        <strain evidence="2">CBS 112980</strain>
    </source>
</reference>
<name>A0AAD8XAX0_GLOAC</name>
<dbReference type="Proteomes" id="UP001244207">
    <property type="component" value="Unassembled WGS sequence"/>
</dbReference>
<feature type="region of interest" description="Disordered" evidence="1">
    <location>
        <begin position="73"/>
        <end position="99"/>
    </location>
</feature>
<evidence type="ECO:0000313" key="3">
    <source>
        <dbReference type="Proteomes" id="UP001244207"/>
    </source>
</evidence>
<evidence type="ECO:0000313" key="2">
    <source>
        <dbReference type="EMBL" id="KAK1706765.1"/>
    </source>
</evidence>
<dbReference type="EMBL" id="JAHMHS010000222">
    <property type="protein sequence ID" value="KAK1706765.1"/>
    <property type="molecule type" value="Genomic_DNA"/>
</dbReference>
<protein>
    <submittedName>
        <fullName evidence="2">Uncharacterized protein</fullName>
    </submittedName>
</protein>
<gene>
    <name evidence="2" type="ORF">BDZ83DRAFT_643426</name>
</gene>
<comment type="caution">
    <text evidence="2">The sequence shown here is derived from an EMBL/GenBank/DDBJ whole genome shotgun (WGS) entry which is preliminary data.</text>
</comment>
<proteinExistence type="predicted"/>
<sequence length="99" mass="10410">MLAPLLCNSPSLAISSAATASSLSLPSVIQPGSMAAPLETEFSSPLRERCCLPAKSSSSIHAYKNSRIQTAMTTPPTMFPSVTGITGREMKSPSPRSVW</sequence>
<dbReference type="RefSeq" id="XP_060357893.1">
    <property type="nucleotide sequence ID" value="XM_060509673.1"/>
</dbReference>
<keyword evidence="3" id="KW-1185">Reference proteome</keyword>
<dbReference type="AlphaFoldDB" id="A0AAD8XAX0"/>
<evidence type="ECO:0000256" key="1">
    <source>
        <dbReference type="SAM" id="MobiDB-lite"/>
    </source>
</evidence>